<evidence type="ECO:0000256" key="2">
    <source>
        <dbReference type="PROSITE-ProRule" id="PRU00335"/>
    </source>
</evidence>
<dbReference type="Pfam" id="PF14278">
    <property type="entry name" value="TetR_C_8"/>
    <property type="match status" value="1"/>
</dbReference>
<keyword evidence="5" id="KW-1185">Reference proteome</keyword>
<dbReference type="InterPro" id="IPR001647">
    <property type="entry name" value="HTH_TetR"/>
</dbReference>
<dbReference type="Gene3D" id="1.10.357.10">
    <property type="entry name" value="Tetracycline Repressor, domain 2"/>
    <property type="match status" value="1"/>
</dbReference>
<evidence type="ECO:0000313" key="4">
    <source>
        <dbReference type="EMBL" id="AUW96825.1"/>
    </source>
</evidence>
<dbReference type="InterPro" id="IPR039532">
    <property type="entry name" value="TetR_C_Firmicutes"/>
</dbReference>
<evidence type="ECO:0000256" key="1">
    <source>
        <dbReference type="ARBA" id="ARBA00023125"/>
    </source>
</evidence>
<dbReference type="SUPFAM" id="SSF46689">
    <property type="entry name" value="Homeodomain-like"/>
    <property type="match status" value="1"/>
</dbReference>
<dbReference type="EMBL" id="CP025536">
    <property type="protein sequence ID" value="AUW96825.1"/>
    <property type="molecule type" value="Genomic_DNA"/>
</dbReference>
<reference evidence="4 5" key="1">
    <citation type="submission" date="2017-12" db="EMBL/GenBank/DDBJ databases">
        <authorList>
            <person name="Hurst M.R.H."/>
        </authorList>
    </citation>
    <scope>NUCLEOTIDE SEQUENCE [LARGE SCALE GENOMIC DNA]</scope>
    <source>
        <strain evidence="4 5">TH11417</strain>
    </source>
</reference>
<dbReference type="PROSITE" id="PS50977">
    <property type="entry name" value="HTH_TETR_2"/>
    <property type="match status" value="1"/>
</dbReference>
<organism evidence="4 5">
    <name type="scientific">Streptococcus pluranimalium</name>
    <dbReference type="NCBI Taxonomy" id="82348"/>
    <lineage>
        <taxon>Bacteria</taxon>
        <taxon>Bacillati</taxon>
        <taxon>Bacillota</taxon>
        <taxon>Bacilli</taxon>
        <taxon>Lactobacillales</taxon>
        <taxon>Streptococcaceae</taxon>
        <taxon>Streptococcus</taxon>
    </lineage>
</organism>
<feature type="domain" description="HTH tetR-type" evidence="3">
    <location>
        <begin position="6"/>
        <end position="66"/>
    </location>
</feature>
<proteinExistence type="predicted"/>
<dbReference type="PANTHER" id="PTHR43479">
    <property type="entry name" value="ACREF/ENVCD OPERON REPRESSOR-RELATED"/>
    <property type="match status" value="1"/>
</dbReference>
<reference evidence="4 5" key="2">
    <citation type="submission" date="2018-02" db="EMBL/GenBank/DDBJ databases">
        <title>Whole genome sequencing analysis of Streptococcus pluranimalium isolated from cattle infected mastitis in China.</title>
        <authorList>
            <person name="Zhang J.-R."/>
            <person name="Hu G.-Z."/>
        </authorList>
    </citation>
    <scope>NUCLEOTIDE SEQUENCE [LARGE SCALE GENOMIC DNA]</scope>
    <source>
        <strain evidence="4 5">TH11417</strain>
    </source>
</reference>
<evidence type="ECO:0000259" key="3">
    <source>
        <dbReference type="PROSITE" id="PS50977"/>
    </source>
</evidence>
<dbReference type="OrthoDB" id="9810250at2"/>
<gene>
    <name evidence="4" type="ORF">C0J00_06730</name>
</gene>
<dbReference type="AlphaFoldDB" id="A0A2L0D4U1"/>
<sequence>MQKRQTETKRYIKEALTLLLRDKGFEDITISDITRKAGINRGTFYLHYQDKYDMMASLKAEILEQLYRILIKGNFETDFYHIMNQTFSYLKDDFEFIQAISKTSFVNFPKTIKDFVANFLLEFPQSKVLITEHYGVPYEYAIQVYLASIESLISYWVATGGKESPAEMTEIISKVLKIEESINQNTQN</sequence>
<name>A0A2L0D4U1_9STRE</name>
<dbReference type="RefSeq" id="WP_104968147.1">
    <property type="nucleotide sequence ID" value="NZ_CP025536.1"/>
</dbReference>
<dbReference type="KEGG" id="splr:C0J00_06730"/>
<dbReference type="PRINTS" id="PR00455">
    <property type="entry name" value="HTHTETR"/>
</dbReference>
<keyword evidence="1 2" id="KW-0238">DNA-binding</keyword>
<dbReference type="Pfam" id="PF00440">
    <property type="entry name" value="TetR_N"/>
    <property type="match status" value="1"/>
</dbReference>
<dbReference type="InterPro" id="IPR050624">
    <property type="entry name" value="HTH-type_Tx_Regulator"/>
</dbReference>
<dbReference type="PANTHER" id="PTHR43479:SF7">
    <property type="entry name" value="TETR-FAMILY TRANSCRIPTIONAL REGULATOR"/>
    <property type="match status" value="1"/>
</dbReference>
<dbReference type="InterPro" id="IPR009057">
    <property type="entry name" value="Homeodomain-like_sf"/>
</dbReference>
<evidence type="ECO:0000313" key="5">
    <source>
        <dbReference type="Proteomes" id="UP000238956"/>
    </source>
</evidence>
<dbReference type="Proteomes" id="UP000238956">
    <property type="component" value="Chromosome"/>
</dbReference>
<dbReference type="GeneID" id="98393602"/>
<feature type="DNA-binding region" description="H-T-H motif" evidence="2">
    <location>
        <begin position="29"/>
        <end position="48"/>
    </location>
</feature>
<dbReference type="GO" id="GO:0003677">
    <property type="term" value="F:DNA binding"/>
    <property type="evidence" value="ECO:0007669"/>
    <property type="project" value="UniProtKB-UniRule"/>
</dbReference>
<protein>
    <submittedName>
        <fullName evidence="4">TetR family transcriptional regulator</fullName>
    </submittedName>
</protein>
<accession>A0A2L0D4U1</accession>